<reference evidence="1" key="1">
    <citation type="submission" date="2020-08" db="EMBL/GenBank/DDBJ databases">
        <title>Multicomponent nature underlies the extraordinary mechanical properties of spider dragline silk.</title>
        <authorList>
            <person name="Kono N."/>
            <person name="Nakamura H."/>
            <person name="Mori M."/>
            <person name="Yoshida Y."/>
            <person name="Ohtoshi R."/>
            <person name="Malay A.D."/>
            <person name="Moran D.A.P."/>
            <person name="Tomita M."/>
            <person name="Numata K."/>
            <person name="Arakawa K."/>
        </authorList>
    </citation>
    <scope>NUCLEOTIDE SEQUENCE</scope>
</reference>
<sequence>MKYVEGRHDISHHATDIDHYSPCKSGVVVNLSMTSLIVPYGKIQKSVELVTELKIEELYFTSLVDYPSWESGLMLNEINPMRR</sequence>
<comment type="caution">
    <text evidence="1">The sequence shown here is derived from an EMBL/GenBank/DDBJ whole genome shotgun (WGS) entry which is preliminary data.</text>
</comment>
<dbReference type="AlphaFoldDB" id="A0A8X6TXP7"/>
<evidence type="ECO:0000313" key="2">
    <source>
        <dbReference type="Proteomes" id="UP000887013"/>
    </source>
</evidence>
<protein>
    <submittedName>
        <fullName evidence="1">Uncharacterized protein</fullName>
    </submittedName>
</protein>
<gene>
    <name evidence="1" type="ORF">NPIL_170281</name>
</gene>
<organism evidence="1 2">
    <name type="scientific">Nephila pilipes</name>
    <name type="common">Giant wood spider</name>
    <name type="synonym">Nephila maculata</name>
    <dbReference type="NCBI Taxonomy" id="299642"/>
    <lineage>
        <taxon>Eukaryota</taxon>
        <taxon>Metazoa</taxon>
        <taxon>Ecdysozoa</taxon>
        <taxon>Arthropoda</taxon>
        <taxon>Chelicerata</taxon>
        <taxon>Arachnida</taxon>
        <taxon>Araneae</taxon>
        <taxon>Araneomorphae</taxon>
        <taxon>Entelegynae</taxon>
        <taxon>Araneoidea</taxon>
        <taxon>Nephilidae</taxon>
        <taxon>Nephila</taxon>
    </lineage>
</organism>
<dbReference type="EMBL" id="BMAW01113494">
    <property type="protein sequence ID" value="GFT57469.1"/>
    <property type="molecule type" value="Genomic_DNA"/>
</dbReference>
<proteinExistence type="predicted"/>
<keyword evidence="2" id="KW-1185">Reference proteome</keyword>
<accession>A0A8X6TXP7</accession>
<evidence type="ECO:0000313" key="1">
    <source>
        <dbReference type="EMBL" id="GFT57469.1"/>
    </source>
</evidence>
<name>A0A8X6TXP7_NEPPI</name>
<dbReference type="Proteomes" id="UP000887013">
    <property type="component" value="Unassembled WGS sequence"/>
</dbReference>